<accession>A0ABM5RG01</accession>
<feature type="chain" id="PRO_5047040819" evidence="1">
    <location>
        <begin position="22"/>
        <end position="135"/>
    </location>
</feature>
<sequence>MKHLPAALLCSTLLFASSVMAKQSDTATLNDKLKPWQPIEVALVGDQITIVTPGGTINSDIYSSIIHSGVCTPIWTKDVPANYLKSIKQINVINKFKSIGYSFENPLEVCKEMGNLMDKPATALMLGNTHSYNGK</sequence>
<evidence type="ECO:0000256" key="1">
    <source>
        <dbReference type="SAM" id="SignalP"/>
    </source>
</evidence>
<protein>
    <submittedName>
        <fullName evidence="2">Uncharacterized protein</fullName>
    </submittedName>
</protein>
<evidence type="ECO:0000313" key="3">
    <source>
        <dbReference type="Proteomes" id="UP000029495"/>
    </source>
</evidence>
<evidence type="ECO:0000313" key="2">
    <source>
        <dbReference type="EMBL" id="AIR84906.1"/>
    </source>
</evidence>
<keyword evidence="1" id="KW-0732">Signal</keyword>
<gene>
    <name evidence="2" type="ORF">LH22_05280</name>
</gene>
<name>A0ABM5RG01_9GAMM</name>
<keyword evidence="3" id="KW-1185">Reference proteome</keyword>
<reference evidence="2 3" key="1">
    <citation type="submission" date="2014-09" db="EMBL/GenBank/DDBJ databases">
        <authorList>
            <person name="Chan K.-G."/>
        </authorList>
    </citation>
    <scope>NUCLEOTIDE SEQUENCE [LARGE SCALE GENOMIC DNA]</scope>
    <source>
        <strain evidence="2 3">ND04</strain>
    </source>
</reference>
<proteinExistence type="predicted"/>
<dbReference type="RefSeq" id="WP_038644643.1">
    <property type="nucleotide sequence ID" value="NZ_CP009454.1"/>
</dbReference>
<organism evidence="2 3">
    <name type="scientific">Pantoea rwandensis</name>
    <dbReference type="NCBI Taxonomy" id="1076550"/>
    <lineage>
        <taxon>Bacteria</taxon>
        <taxon>Pseudomonadati</taxon>
        <taxon>Pseudomonadota</taxon>
        <taxon>Gammaproteobacteria</taxon>
        <taxon>Enterobacterales</taxon>
        <taxon>Erwiniaceae</taxon>
        <taxon>Pantoea</taxon>
    </lineage>
</organism>
<feature type="signal peptide" evidence="1">
    <location>
        <begin position="1"/>
        <end position="21"/>
    </location>
</feature>
<dbReference type="Proteomes" id="UP000029495">
    <property type="component" value="Chromosome"/>
</dbReference>
<dbReference type="EMBL" id="CP009454">
    <property type="protein sequence ID" value="AIR84906.1"/>
    <property type="molecule type" value="Genomic_DNA"/>
</dbReference>